<sequence length="161" mass="17938">MSLYDIPVQSARGEALNLSDYEGKVMLIVNTASKCGFAPQFKGLQRLHETYAGEGLAVLGFPSNQFANQEPLEGDQLAEHCQINHGVTFPLFAKIDVKGRGIHPLYKHLTKAAPGFLGLKSIKWNFTKFLVDRHGKVVKRFSPTDTPEKIESQIRLQLSKD</sequence>
<dbReference type="InterPro" id="IPR036249">
    <property type="entry name" value="Thioredoxin-like_sf"/>
</dbReference>
<dbReference type="PANTHER" id="PTHR11592:SF78">
    <property type="entry name" value="GLUTATHIONE PEROXIDASE"/>
    <property type="match status" value="1"/>
</dbReference>
<evidence type="ECO:0000313" key="6">
    <source>
        <dbReference type="EMBL" id="RKP57125.1"/>
    </source>
</evidence>
<feature type="active site" evidence="4">
    <location>
        <position position="35"/>
    </location>
</feature>
<comment type="similarity">
    <text evidence="1 5">Belongs to the glutathione peroxidase family.</text>
</comment>
<dbReference type="GO" id="GO:0034599">
    <property type="term" value="P:cellular response to oxidative stress"/>
    <property type="evidence" value="ECO:0007669"/>
    <property type="project" value="TreeGrafter"/>
</dbReference>
<dbReference type="Proteomes" id="UP000282076">
    <property type="component" value="Unassembled WGS sequence"/>
</dbReference>
<reference evidence="6 7" key="1">
    <citation type="submission" date="2018-10" db="EMBL/GenBank/DDBJ databases">
        <title>Cohnella sp. M2MS4P-1, whole genome shotgun sequence.</title>
        <authorList>
            <person name="Tuo L."/>
        </authorList>
    </citation>
    <scope>NUCLEOTIDE SEQUENCE [LARGE SCALE GENOMIC DNA]</scope>
    <source>
        <strain evidence="6 7">M2MS4P-1</strain>
    </source>
</reference>
<dbReference type="FunFam" id="3.40.30.10:FF:000010">
    <property type="entry name" value="Glutathione peroxidase"/>
    <property type="match status" value="1"/>
</dbReference>
<organism evidence="6 7">
    <name type="scientific">Cohnella endophytica</name>
    <dbReference type="NCBI Taxonomy" id="2419778"/>
    <lineage>
        <taxon>Bacteria</taxon>
        <taxon>Bacillati</taxon>
        <taxon>Bacillota</taxon>
        <taxon>Bacilli</taxon>
        <taxon>Bacillales</taxon>
        <taxon>Paenibacillaceae</taxon>
        <taxon>Cohnella</taxon>
    </lineage>
</organism>
<dbReference type="CDD" id="cd00340">
    <property type="entry name" value="GSH_Peroxidase"/>
    <property type="match status" value="1"/>
</dbReference>
<dbReference type="InterPro" id="IPR029760">
    <property type="entry name" value="GPX_CS"/>
</dbReference>
<dbReference type="PROSITE" id="PS00763">
    <property type="entry name" value="GLUTATHIONE_PEROXID_2"/>
    <property type="match status" value="1"/>
</dbReference>
<dbReference type="SUPFAM" id="SSF52833">
    <property type="entry name" value="Thioredoxin-like"/>
    <property type="match status" value="1"/>
</dbReference>
<evidence type="ECO:0000256" key="1">
    <source>
        <dbReference type="ARBA" id="ARBA00006926"/>
    </source>
</evidence>
<dbReference type="InterPro" id="IPR000889">
    <property type="entry name" value="Glutathione_peroxidase"/>
</dbReference>
<dbReference type="PIRSF" id="PIRSF000303">
    <property type="entry name" value="Glutathion_perox"/>
    <property type="match status" value="1"/>
</dbReference>
<dbReference type="PROSITE" id="PS00460">
    <property type="entry name" value="GLUTATHIONE_PEROXID_1"/>
    <property type="match status" value="1"/>
</dbReference>
<dbReference type="PROSITE" id="PS51355">
    <property type="entry name" value="GLUTATHIONE_PEROXID_3"/>
    <property type="match status" value="1"/>
</dbReference>
<dbReference type="InterPro" id="IPR029759">
    <property type="entry name" value="GPX_AS"/>
</dbReference>
<dbReference type="PRINTS" id="PR01011">
    <property type="entry name" value="GLUTPROXDASE"/>
</dbReference>
<protein>
    <recommendedName>
        <fullName evidence="5">Glutathione peroxidase</fullName>
    </recommendedName>
</protein>
<name>A0A494Y6H3_9BACL</name>
<dbReference type="GO" id="GO:0004601">
    <property type="term" value="F:peroxidase activity"/>
    <property type="evidence" value="ECO:0007669"/>
    <property type="project" value="UniProtKB-KW"/>
</dbReference>
<accession>A0A494Y6H3</accession>
<comment type="caution">
    <text evidence="6">The sequence shown here is derived from an EMBL/GenBank/DDBJ whole genome shotgun (WGS) entry which is preliminary data.</text>
</comment>
<evidence type="ECO:0000256" key="3">
    <source>
        <dbReference type="ARBA" id="ARBA00023002"/>
    </source>
</evidence>
<evidence type="ECO:0000313" key="7">
    <source>
        <dbReference type="Proteomes" id="UP000282076"/>
    </source>
</evidence>
<dbReference type="AlphaFoldDB" id="A0A494Y6H3"/>
<evidence type="ECO:0000256" key="5">
    <source>
        <dbReference type="RuleBase" id="RU000499"/>
    </source>
</evidence>
<keyword evidence="2 5" id="KW-0575">Peroxidase</keyword>
<proteinExistence type="inferred from homology"/>
<dbReference type="RefSeq" id="WP_120974740.1">
    <property type="nucleotide sequence ID" value="NZ_RBZM01000002.1"/>
</dbReference>
<keyword evidence="3 5" id="KW-0560">Oxidoreductase</keyword>
<evidence type="ECO:0000256" key="4">
    <source>
        <dbReference type="PIRSR" id="PIRSR000303-1"/>
    </source>
</evidence>
<dbReference type="PANTHER" id="PTHR11592">
    <property type="entry name" value="GLUTATHIONE PEROXIDASE"/>
    <property type="match status" value="1"/>
</dbReference>
<evidence type="ECO:0000256" key="2">
    <source>
        <dbReference type="ARBA" id="ARBA00022559"/>
    </source>
</evidence>
<dbReference type="EMBL" id="RBZM01000002">
    <property type="protein sequence ID" value="RKP57125.1"/>
    <property type="molecule type" value="Genomic_DNA"/>
</dbReference>
<dbReference type="Pfam" id="PF00255">
    <property type="entry name" value="GSHPx"/>
    <property type="match status" value="1"/>
</dbReference>
<keyword evidence="7" id="KW-1185">Reference proteome</keyword>
<dbReference type="OrthoDB" id="9789406at2"/>
<dbReference type="Gene3D" id="3.40.30.10">
    <property type="entry name" value="Glutaredoxin"/>
    <property type="match status" value="1"/>
</dbReference>
<gene>
    <name evidence="6" type="ORF">D7Z26_03850</name>
</gene>